<dbReference type="RefSeq" id="WP_182205446.1">
    <property type="nucleotide sequence ID" value="NZ_JACGLT010000007.1"/>
</dbReference>
<sequence>MKTLKITLLLVLFLIVSSQTGTTPSPTKAEANKYEQSKTQFDLLAHSRSGIRIPTQG</sequence>
<keyword evidence="1" id="KW-0732">Signal</keyword>
<dbReference type="Proteomes" id="UP000541857">
    <property type="component" value="Unassembled WGS sequence"/>
</dbReference>
<name>A0A7W2M5M9_9FLAO</name>
<comment type="caution">
    <text evidence="2">The sequence shown here is derived from an EMBL/GenBank/DDBJ whole genome shotgun (WGS) entry which is preliminary data.</text>
</comment>
<feature type="signal peptide" evidence="1">
    <location>
        <begin position="1"/>
        <end position="20"/>
    </location>
</feature>
<reference evidence="2 3" key="1">
    <citation type="submission" date="2020-07" db="EMBL/GenBank/DDBJ databases">
        <title>Bacterium isolated from marine sediment.</title>
        <authorList>
            <person name="Shang D."/>
        </authorList>
    </citation>
    <scope>NUCLEOTIDE SEQUENCE [LARGE SCALE GENOMIC DNA]</scope>
    <source>
        <strain evidence="2 3">F6074</strain>
    </source>
</reference>
<dbReference type="AlphaFoldDB" id="A0A7W2M5M9"/>
<evidence type="ECO:0000313" key="3">
    <source>
        <dbReference type="Proteomes" id="UP000541857"/>
    </source>
</evidence>
<keyword evidence="3" id="KW-1185">Reference proteome</keyword>
<accession>A0A7W2M5M9</accession>
<feature type="chain" id="PRO_5030746005" evidence="1">
    <location>
        <begin position="21"/>
        <end position="57"/>
    </location>
</feature>
<organism evidence="2 3">
    <name type="scientific">Gelidibacter maritimus</name>
    <dbReference type="NCBI Taxonomy" id="2761487"/>
    <lineage>
        <taxon>Bacteria</taxon>
        <taxon>Pseudomonadati</taxon>
        <taxon>Bacteroidota</taxon>
        <taxon>Flavobacteriia</taxon>
        <taxon>Flavobacteriales</taxon>
        <taxon>Flavobacteriaceae</taxon>
        <taxon>Gelidibacter</taxon>
    </lineage>
</organism>
<evidence type="ECO:0000256" key="1">
    <source>
        <dbReference type="SAM" id="SignalP"/>
    </source>
</evidence>
<dbReference type="EMBL" id="JACGLT010000007">
    <property type="protein sequence ID" value="MBA6153144.1"/>
    <property type="molecule type" value="Genomic_DNA"/>
</dbReference>
<evidence type="ECO:0000313" key="2">
    <source>
        <dbReference type="EMBL" id="MBA6153144.1"/>
    </source>
</evidence>
<proteinExistence type="predicted"/>
<protein>
    <submittedName>
        <fullName evidence="2">Uncharacterized protein</fullName>
    </submittedName>
</protein>
<gene>
    <name evidence="2" type="ORF">H3Z82_10435</name>
</gene>